<evidence type="ECO:0000313" key="1">
    <source>
        <dbReference type="EMBL" id="THT97714.1"/>
    </source>
</evidence>
<dbReference type="AlphaFoldDB" id="A0A4S8EVE5"/>
<organism evidence="1 2">
    <name type="scientific">Lampropedia puyangensis</name>
    <dbReference type="NCBI Taxonomy" id="1330072"/>
    <lineage>
        <taxon>Bacteria</taxon>
        <taxon>Pseudomonadati</taxon>
        <taxon>Pseudomonadota</taxon>
        <taxon>Betaproteobacteria</taxon>
        <taxon>Burkholderiales</taxon>
        <taxon>Comamonadaceae</taxon>
        <taxon>Lampropedia</taxon>
    </lineage>
</organism>
<dbReference type="OrthoDB" id="6214495at2"/>
<dbReference type="EMBL" id="STFG01000026">
    <property type="protein sequence ID" value="THT97714.1"/>
    <property type="molecule type" value="Genomic_DNA"/>
</dbReference>
<dbReference type="Proteomes" id="UP000308917">
    <property type="component" value="Unassembled WGS sequence"/>
</dbReference>
<dbReference type="RefSeq" id="WP_136574696.1">
    <property type="nucleotide sequence ID" value="NZ_STFG01000026.1"/>
</dbReference>
<protein>
    <submittedName>
        <fullName evidence="1">Uncharacterized protein</fullName>
    </submittedName>
</protein>
<reference evidence="1 2" key="1">
    <citation type="journal article" date="2015" name="Antonie Van Leeuwenhoek">
        <title>Lampropedia puyangensis sp. nov., isolated from symptomatic bark of Populus ? euramericana canker and emended description of Lampropedia hyalina (Ehrenberg 1832) Lee et al. 2004.</title>
        <authorList>
            <person name="Li Y."/>
            <person name="Wang T."/>
            <person name="Piao C.G."/>
            <person name="Wang L.F."/>
            <person name="Tian G.Z."/>
            <person name="Zhu T.H."/>
            <person name="Guo M.W."/>
        </authorList>
    </citation>
    <scope>NUCLEOTIDE SEQUENCE [LARGE SCALE GENOMIC DNA]</scope>
    <source>
        <strain evidence="1 2">2-bin</strain>
    </source>
</reference>
<proteinExistence type="predicted"/>
<gene>
    <name evidence="1" type="ORF">E9531_15570</name>
</gene>
<comment type="caution">
    <text evidence="1">The sequence shown here is derived from an EMBL/GenBank/DDBJ whole genome shotgun (WGS) entry which is preliminary data.</text>
</comment>
<evidence type="ECO:0000313" key="2">
    <source>
        <dbReference type="Proteomes" id="UP000308917"/>
    </source>
</evidence>
<keyword evidence="2" id="KW-1185">Reference proteome</keyword>
<name>A0A4S8EVE5_9BURK</name>
<accession>A0A4S8EVE5</accession>
<sequence length="156" mass="17184">MKPETREPGYFVWVAPQDRVGRFGGTMPPRTPELRTPLLWLARDGHGLFLVNNTPAALREVTIWVGGSFTHDDGVTSVGENQTRATGPVPSLAAVKVDEYDDFYDLDYLLGVSLSIDSEQLGLLHLETPLKKGGLDETILLWDSGELGKHIKRLAS</sequence>